<gene>
    <name evidence="7" type="ORF">HJG63_013381</name>
</gene>
<dbReference type="PANTHER" id="PTHR12213:SF0">
    <property type="entry name" value="CORRINOID ADENOSYLTRANSFERASE MMAB"/>
    <property type="match status" value="1"/>
</dbReference>
<evidence type="ECO:0000313" key="7">
    <source>
        <dbReference type="EMBL" id="KAF6466365.1"/>
    </source>
</evidence>
<dbReference type="InterPro" id="IPR016030">
    <property type="entry name" value="CblAdoTrfase-like"/>
</dbReference>
<dbReference type="Pfam" id="PF01923">
    <property type="entry name" value="Cob_adeno_trans"/>
    <property type="match status" value="1"/>
</dbReference>
<dbReference type="AlphaFoldDB" id="A0A7J8H343"/>
<organism evidence="7 8">
    <name type="scientific">Rousettus aegyptiacus</name>
    <name type="common">Egyptian fruit bat</name>
    <name type="synonym">Pteropus aegyptiacus</name>
    <dbReference type="NCBI Taxonomy" id="9407"/>
    <lineage>
        <taxon>Eukaryota</taxon>
        <taxon>Metazoa</taxon>
        <taxon>Chordata</taxon>
        <taxon>Craniata</taxon>
        <taxon>Vertebrata</taxon>
        <taxon>Euteleostomi</taxon>
        <taxon>Mammalia</taxon>
        <taxon>Eutheria</taxon>
        <taxon>Laurasiatheria</taxon>
        <taxon>Chiroptera</taxon>
        <taxon>Yinpterochiroptera</taxon>
        <taxon>Pteropodoidea</taxon>
        <taxon>Pteropodidae</taxon>
        <taxon>Rousettinae</taxon>
        <taxon>Rousettus</taxon>
    </lineage>
</organism>
<keyword evidence="3 4" id="KW-0067">ATP-binding</keyword>
<evidence type="ECO:0000259" key="6">
    <source>
        <dbReference type="Pfam" id="PF01923"/>
    </source>
</evidence>
<feature type="domain" description="Cobalamin adenosyltransferase-like" evidence="6">
    <location>
        <begin position="50"/>
        <end position="111"/>
    </location>
</feature>
<dbReference type="InterPro" id="IPR029499">
    <property type="entry name" value="PduO-typ"/>
</dbReference>
<name>A0A7J8H343_ROUAE</name>
<keyword evidence="2 4" id="KW-0547">Nucleotide-binding</keyword>
<keyword evidence="8" id="KW-1185">Reference proteome</keyword>
<dbReference type="InterPro" id="IPR036451">
    <property type="entry name" value="CblAdoTrfase-like_sf"/>
</dbReference>
<evidence type="ECO:0000256" key="1">
    <source>
        <dbReference type="ARBA" id="ARBA00022679"/>
    </source>
</evidence>
<accession>A0A7J8H343</accession>
<dbReference type="EMBL" id="JACASE010000005">
    <property type="protein sequence ID" value="KAF6466365.1"/>
    <property type="molecule type" value="Genomic_DNA"/>
</dbReference>
<evidence type="ECO:0000256" key="3">
    <source>
        <dbReference type="ARBA" id="ARBA00022840"/>
    </source>
</evidence>
<protein>
    <submittedName>
        <fullName evidence="7">Metabolism of cobalamin associated B</fullName>
    </submittedName>
</protein>
<dbReference type="Proteomes" id="UP000593571">
    <property type="component" value="Unassembled WGS sequence"/>
</dbReference>
<evidence type="ECO:0000256" key="4">
    <source>
        <dbReference type="RuleBase" id="RU366026"/>
    </source>
</evidence>
<evidence type="ECO:0000256" key="2">
    <source>
        <dbReference type="ARBA" id="ARBA00022741"/>
    </source>
</evidence>
<keyword evidence="1 4" id="KW-0808">Transferase</keyword>
<reference evidence="7 8" key="1">
    <citation type="journal article" date="2020" name="Nature">
        <title>Six reference-quality genomes reveal evolution of bat adaptations.</title>
        <authorList>
            <person name="Jebb D."/>
            <person name="Huang Z."/>
            <person name="Pippel M."/>
            <person name="Hughes G.M."/>
            <person name="Lavrichenko K."/>
            <person name="Devanna P."/>
            <person name="Winkler S."/>
            <person name="Jermiin L.S."/>
            <person name="Skirmuntt E.C."/>
            <person name="Katzourakis A."/>
            <person name="Burkitt-Gray L."/>
            <person name="Ray D.A."/>
            <person name="Sullivan K.A.M."/>
            <person name="Roscito J.G."/>
            <person name="Kirilenko B.M."/>
            <person name="Davalos L.M."/>
            <person name="Corthals A.P."/>
            <person name="Power M.L."/>
            <person name="Jones G."/>
            <person name="Ransome R.D."/>
            <person name="Dechmann D.K.N."/>
            <person name="Locatelli A.G."/>
            <person name="Puechmaille S.J."/>
            <person name="Fedrigo O."/>
            <person name="Jarvis E.D."/>
            <person name="Hiller M."/>
            <person name="Vernes S.C."/>
            <person name="Myers E.W."/>
            <person name="Teeling E.C."/>
        </authorList>
    </citation>
    <scope>NUCLEOTIDE SEQUENCE [LARGE SCALE GENOMIC DNA]</scope>
    <source>
        <strain evidence="7">MRouAeg1</strain>
        <tissue evidence="7">Muscle</tissue>
    </source>
</reference>
<dbReference type="GO" id="GO:0005524">
    <property type="term" value="F:ATP binding"/>
    <property type="evidence" value="ECO:0007669"/>
    <property type="project" value="UniProtKB-UniRule"/>
</dbReference>
<dbReference type="GO" id="GO:0008817">
    <property type="term" value="F:corrinoid adenosyltransferase activity"/>
    <property type="evidence" value="ECO:0007669"/>
    <property type="project" value="TreeGrafter"/>
</dbReference>
<dbReference type="SUPFAM" id="SSF89028">
    <property type="entry name" value="Cobalamin adenosyltransferase-like"/>
    <property type="match status" value="1"/>
</dbReference>
<evidence type="ECO:0000313" key="8">
    <source>
        <dbReference type="Proteomes" id="UP000593571"/>
    </source>
</evidence>
<dbReference type="PANTHER" id="PTHR12213">
    <property type="entry name" value="CORRINOID ADENOSYLTRANSFERASE"/>
    <property type="match status" value="1"/>
</dbReference>
<comment type="similarity">
    <text evidence="4">Belongs to the Cob(I)alamin adenosyltransferase family.</text>
</comment>
<feature type="region of interest" description="Disordered" evidence="5">
    <location>
        <begin position="27"/>
        <end position="51"/>
    </location>
</feature>
<comment type="caution">
    <text evidence="7">The sequence shown here is derived from an EMBL/GenBank/DDBJ whole genome shotgun (WGS) entry which is preliminary data.</text>
</comment>
<dbReference type="Gene3D" id="1.20.1200.10">
    <property type="entry name" value="Cobalamin adenosyltransferase-like"/>
    <property type="match status" value="1"/>
</dbReference>
<sequence>MWRVGGRFGLRGCIGAGRLLCSRFQSRGSPGVEDGDRSQPSSKTPKIPKIYTKTGDKGFSSTFTGERRPKDDQVFEALGTTDELSSAIGFAMELAMEKGHSFVEELEKVSNVVSPQAGIFFLPQRPGSHNWICPVTIASSL</sequence>
<evidence type="ECO:0000256" key="5">
    <source>
        <dbReference type="SAM" id="MobiDB-lite"/>
    </source>
</evidence>
<proteinExistence type="inferred from homology"/>